<gene>
    <name evidence="1" type="ORF">S03H2_37467</name>
</gene>
<feature type="non-terminal residue" evidence="1">
    <location>
        <position position="1"/>
    </location>
</feature>
<accession>X1GVY5</accession>
<dbReference type="InterPro" id="IPR058240">
    <property type="entry name" value="rSAM_sf"/>
</dbReference>
<name>X1GVY5_9ZZZZ</name>
<protein>
    <recommendedName>
        <fullName evidence="2">TIGR01210 family radical SAM protein</fullName>
    </recommendedName>
</protein>
<sequence>DSINKGFFWEDFERAAITIKENGARVKAYLLFKPPFVSEYDSIRDILLSITKIVSLGIDTISINAISIHRGTFLSQLFEKNEYRTPWLWSLLYLCREIKEQYPDLRLICDIVAGGNVRGAHNCGECDQHVIKAIKEFTMSQDIGVLNKEISCSCKYEWKSNLIHEKLSISEPVIQRNVL</sequence>
<evidence type="ECO:0000313" key="1">
    <source>
        <dbReference type="EMBL" id="GAH48985.1"/>
    </source>
</evidence>
<comment type="caution">
    <text evidence="1">The sequence shown here is derived from an EMBL/GenBank/DDBJ whole genome shotgun (WGS) entry which is preliminary data.</text>
</comment>
<organism evidence="1">
    <name type="scientific">marine sediment metagenome</name>
    <dbReference type="NCBI Taxonomy" id="412755"/>
    <lineage>
        <taxon>unclassified sequences</taxon>
        <taxon>metagenomes</taxon>
        <taxon>ecological metagenomes</taxon>
    </lineage>
</organism>
<reference evidence="1" key="1">
    <citation type="journal article" date="2014" name="Front. Microbiol.">
        <title>High frequency of phylogenetically diverse reductive dehalogenase-homologous genes in deep subseafloor sedimentary metagenomes.</title>
        <authorList>
            <person name="Kawai M."/>
            <person name="Futagami T."/>
            <person name="Toyoda A."/>
            <person name="Takaki Y."/>
            <person name="Nishi S."/>
            <person name="Hori S."/>
            <person name="Arai W."/>
            <person name="Tsubouchi T."/>
            <person name="Morono Y."/>
            <person name="Uchiyama I."/>
            <person name="Ito T."/>
            <person name="Fujiyama A."/>
            <person name="Inagaki F."/>
            <person name="Takami H."/>
        </authorList>
    </citation>
    <scope>NUCLEOTIDE SEQUENCE</scope>
    <source>
        <strain evidence="1">Expedition CK06-06</strain>
    </source>
</reference>
<dbReference type="AlphaFoldDB" id="X1GVY5"/>
<evidence type="ECO:0008006" key="2">
    <source>
        <dbReference type="Google" id="ProtNLM"/>
    </source>
</evidence>
<dbReference type="EMBL" id="BARU01023064">
    <property type="protein sequence ID" value="GAH48985.1"/>
    <property type="molecule type" value="Genomic_DNA"/>
</dbReference>
<dbReference type="SUPFAM" id="SSF102114">
    <property type="entry name" value="Radical SAM enzymes"/>
    <property type="match status" value="1"/>
</dbReference>
<proteinExistence type="predicted"/>